<comment type="caution">
    <text evidence="2">The sequence shown here is derived from an EMBL/GenBank/DDBJ whole genome shotgun (WGS) entry which is preliminary data.</text>
</comment>
<reference evidence="2 3" key="1">
    <citation type="journal article" date="2016" name="Front. Microbiol.">
        <title>Comparative Genomics Analysis of Streptomyces Species Reveals Their Adaptation to the Marine Environment and Their Diversity at the Genomic Level.</title>
        <authorList>
            <person name="Tian X."/>
            <person name="Zhang Z."/>
            <person name="Yang T."/>
            <person name="Chen M."/>
            <person name="Li J."/>
            <person name="Chen F."/>
            <person name="Yang J."/>
            <person name="Li W."/>
            <person name="Zhang B."/>
            <person name="Zhang Z."/>
            <person name="Wu J."/>
            <person name="Zhang C."/>
            <person name="Long L."/>
            <person name="Xiao J."/>
        </authorList>
    </citation>
    <scope>NUCLEOTIDE SEQUENCE [LARGE SCALE GENOMIC DNA]</scope>
    <source>
        <strain evidence="2 3">SCSIO 10390</strain>
    </source>
</reference>
<name>A0A1E7JIP3_9ACTN</name>
<gene>
    <name evidence="2" type="ORF">AN215_24335</name>
</gene>
<keyword evidence="3" id="KW-1185">Reference proteome</keyword>
<keyword evidence="1" id="KW-0812">Transmembrane</keyword>
<dbReference type="AlphaFoldDB" id="A0A1E7JIP3"/>
<dbReference type="Proteomes" id="UP000176087">
    <property type="component" value="Unassembled WGS sequence"/>
</dbReference>
<keyword evidence="1" id="KW-0472">Membrane</keyword>
<evidence type="ECO:0000313" key="2">
    <source>
        <dbReference type="EMBL" id="OEU86322.1"/>
    </source>
</evidence>
<protein>
    <submittedName>
        <fullName evidence="2">Uncharacterized protein</fullName>
    </submittedName>
</protein>
<dbReference type="PATRIC" id="fig|933944.5.peg.4487"/>
<feature type="transmembrane region" description="Helical" evidence="1">
    <location>
        <begin position="5"/>
        <end position="23"/>
    </location>
</feature>
<organism evidence="2 3">
    <name type="scientific">Streptomyces abyssalis</name>
    <dbReference type="NCBI Taxonomy" id="933944"/>
    <lineage>
        <taxon>Bacteria</taxon>
        <taxon>Bacillati</taxon>
        <taxon>Actinomycetota</taxon>
        <taxon>Actinomycetes</taxon>
        <taxon>Kitasatosporales</taxon>
        <taxon>Streptomycetaceae</taxon>
        <taxon>Streptomyces</taxon>
    </lineage>
</organism>
<sequence>MVIHTIADIAAVILGLWIMLYMLEANQANPFVDFVKGSADWLAAWAQDIFTMESEGLRVFFNYGLPALIYLLIGHGISARVRRL</sequence>
<feature type="transmembrane region" description="Helical" evidence="1">
    <location>
        <begin position="60"/>
        <end position="79"/>
    </location>
</feature>
<evidence type="ECO:0000256" key="1">
    <source>
        <dbReference type="SAM" id="Phobius"/>
    </source>
</evidence>
<accession>A0A1E7JIP3</accession>
<keyword evidence="1" id="KW-1133">Transmembrane helix</keyword>
<evidence type="ECO:0000313" key="3">
    <source>
        <dbReference type="Proteomes" id="UP000176087"/>
    </source>
</evidence>
<dbReference type="EMBL" id="LJGT01000041">
    <property type="protein sequence ID" value="OEU86322.1"/>
    <property type="molecule type" value="Genomic_DNA"/>
</dbReference>
<proteinExistence type="predicted"/>